<proteinExistence type="predicted"/>
<feature type="compositionally biased region" description="Polar residues" evidence="1">
    <location>
        <begin position="1193"/>
        <end position="1208"/>
    </location>
</feature>
<dbReference type="Proteomes" id="UP000504634">
    <property type="component" value="Unplaced"/>
</dbReference>
<feature type="region of interest" description="Disordered" evidence="1">
    <location>
        <begin position="334"/>
        <end position="362"/>
    </location>
</feature>
<organism evidence="2 3">
    <name type="scientific">Drosophila lebanonensis</name>
    <name type="common">Fruit fly</name>
    <name type="synonym">Scaptodrosophila lebanonensis</name>
    <dbReference type="NCBI Taxonomy" id="7225"/>
    <lineage>
        <taxon>Eukaryota</taxon>
        <taxon>Metazoa</taxon>
        <taxon>Ecdysozoa</taxon>
        <taxon>Arthropoda</taxon>
        <taxon>Hexapoda</taxon>
        <taxon>Insecta</taxon>
        <taxon>Pterygota</taxon>
        <taxon>Neoptera</taxon>
        <taxon>Endopterygota</taxon>
        <taxon>Diptera</taxon>
        <taxon>Brachycera</taxon>
        <taxon>Muscomorpha</taxon>
        <taxon>Ephydroidea</taxon>
        <taxon>Drosophilidae</taxon>
        <taxon>Scaptodrosophila</taxon>
    </lineage>
</organism>
<feature type="region of interest" description="Disordered" evidence="1">
    <location>
        <begin position="1175"/>
        <end position="1210"/>
    </location>
</feature>
<evidence type="ECO:0000313" key="2">
    <source>
        <dbReference type="Proteomes" id="UP000504634"/>
    </source>
</evidence>
<dbReference type="GeneID" id="115626068"/>
<feature type="region of interest" description="Disordered" evidence="1">
    <location>
        <begin position="268"/>
        <end position="290"/>
    </location>
</feature>
<feature type="compositionally biased region" description="Low complexity" evidence="1">
    <location>
        <begin position="159"/>
        <end position="169"/>
    </location>
</feature>
<feature type="region of interest" description="Disordered" evidence="1">
    <location>
        <begin position="49"/>
        <end position="75"/>
    </location>
</feature>
<name>A0A6J2TKN4_DROLE</name>
<feature type="compositionally biased region" description="Low complexity" evidence="1">
    <location>
        <begin position="349"/>
        <end position="359"/>
    </location>
</feature>
<feature type="region of interest" description="Disordered" evidence="1">
    <location>
        <begin position="135"/>
        <end position="188"/>
    </location>
</feature>
<feature type="region of interest" description="Disordered" evidence="1">
    <location>
        <begin position="908"/>
        <end position="928"/>
    </location>
</feature>
<feature type="region of interest" description="Disordered" evidence="1">
    <location>
        <begin position="1057"/>
        <end position="1131"/>
    </location>
</feature>
<feature type="compositionally biased region" description="Basic and acidic residues" evidence="1">
    <location>
        <begin position="1180"/>
        <end position="1192"/>
    </location>
</feature>
<sequence>MFRFYKLYSLYLNKMSPMEWCLCEKLPRAVLHIPLTADKKCDLCGLPRRPRSGNSSSSDEEGERRQRMLAERRRAEEACKGKVRVKVAMSAKKPKPSKTCGKCGGTQKLATCQVNESNVNHKVYAGRFGHYKKPKRLPMGSMAGQTSRGEAGGAEPNGLLQEKPQQQEELPPRRSIPNTRTHESLWEPTSDMPRLVAMAHEVFNRPMHMRQRYYSSLFVSDFIPLTKPITDRTCGAISKRRTGGRAFMEHRSRPLPPLSKVLADMRESREREEELEANMRASGGGLAQPTTSIPSSAYSTQFLPFNSYEGPSEDALVVQSARSLLSRPNSLHITPRTDLPCTRLPTFESESSSNCSSPSKGMQSAEQSEIFCPTQQFYFMRNSAPLNDELLKAANHARASTSSSSSSSESSPQLRTAPRCSSSTLLMKQCALSTAKKPLISLRVRGGQCATTSNIYLSSDDAEAMHKKWQFPEPKANPSKSNSLLGKLDSIWMLNKSNSYSKTGEDNGKKNHVRFADDPVFIFPHEPDSLEPQKPLKSISLLTNKFISHTDLETEQQRCLNLMHTDSLKRDSSVVRRDLNHLLESLNLNDRYEVEDSNLQTQVTLLEDEPSDLATPDDSKGLEHLMSRLNIKGCTDTVNSSMEMSTENEVSNHHTPSVGQTNLEQMFSDLRIADCNKTEDSSMETEVTPLRADDGHDFEIKEQPDGVGHYVVLSEISNDLPVNLTNKLNDDECYPKGLSPGKQECRIHKLAMEKLVRKPNGKLSKQLSPSMWSQFVDLFTPRKRTSCNRCGMKKSKENSTLSTKICPIVPKRNQCTSIELSDARTVAPKTSLYSLKIATARTNIRTPPPKKIKIAAEPADSNETSTNESYRTCPDSVAMPQKDAEKAYPEKYSFTKVKMNRYPTTATVKPRTVKPPKPLKKRKSLKEMKTKPLETQTWHFVKIIETVHHKCTEIFFPKMLAFVRDIISTTATATWQYKEYISGESTLDFYEFRAPDVWLNDIKVDEAENDLKNRARQLGRYLLKQQQNRQMEQTGFENELFETWMSADKRRATMVDKETQLGSDCSSTYQVPGKRTKQDQSKCRSRKKSKPEAPVWPAHPFRHKKRRVTKVASSVGSYASDEDDDKDTFESSRVQSIPDYKLPDSFKKPLQLITTDVRLSMTKTLQSVNNKGIHGLEPAEYTRQEDSFDDNRLSATPDSISDPESPNTFKKPLQLISTNVRTFKISKKILEPIQYTPQEDNYSLLQQQLKESMLKPIHLITSIGVTVPKSARPAETIRPTIKAFQSDGSKTHLLSEIIPAPETMNGQRFQQNLQTSSWQMIALEATSERFENNINSCQHACPVHNCTALLGPDTFSTHFIQMHRYKGTSLQESYHRVLQGYPRQFTFDSQHLTEENSFIALLIYSRVTNGGEQSSSLHDQPYVLIGAFGEFPNLSLNQECSLAMVFWLVGYTTPVPLNATLTVHSPCNGVGRSRNILPIGVNATQDPRRFVKGSKDYFLLRTSTKNHGLLQISIVMKEQSEASELLGH</sequence>
<feature type="compositionally biased region" description="Basic residues" evidence="1">
    <location>
        <begin position="911"/>
        <end position="924"/>
    </location>
</feature>
<accession>A0A6J2TKN4</accession>
<dbReference type="OrthoDB" id="7873011at2759"/>
<feature type="region of interest" description="Disordered" evidence="1">
    <location>
        <begin position="395"/>
        <end position="420"/>
    </location>
</feature>
<protein>
    <submittedName>
        <fullName evidence="3">Uncharacterized protein LOC115626068</fullName>
    </submittedName>
</protein>
<feature type="compositionally biased region" description="Basic residues" evidence="1">
    <location>
        <begin position="1100"/>
        <end position="1109"/>
    </location>
</feature>
<gene>
    <name evidence="3" type="primary">LOC115626068</name>
</gene>
<evidence type="ECO:0000256" key="1">
    <source>
        <dbReference type="SAM" id="MobiDB-lite"/>
    </source>
</evidence>
<dbReference type="RefSeq" id="XP_030377181.1">
    <property type="nucleotide sequence ID" value="XM_030521321.1"/>
</dbReference>
<keyword evidence="2" id="KW-1185">Reference proteome</keyword>
<feature type="compositionally biased region" description="Polar residues" evidence="1">
    <location>
        <begin position="1060"/>
        <end position="1070"/>
    </location>
</feature>
<feature type="compositionally biased region" description="Basic and acidic residues" evidence="1">
    <location>
        <begin position="62"/>
        <end position="75"/>
    </location>
</feature>
<feature type="compositionally biased region" description="Low complexity" evidence="1">
    <location>
        <begin position="400"/>
        <end position="411"/>
    </location>
</feature>
<reference evidence="3" key="1">
    <citation type="submission" date="2025-08" db="UniProtKB">
        <authorList>
            <consortium name="RefSeq"/>
        </authorList>
    </citation>
    <scope>IDENTIFICATION</scope>
    <source>
        <strain evidence="3">11010-0011.00</strain>
        <tissue evidence="3">Whole body</tissue>
    </source>
</reference>
<evidence type="ECO:0000313" key="3">
    <source>
        <dbReference type="RefSeq" id="XP_030377181.1"/>
    </source>
</evidence>